<dbReference type="AlphaFoldDB" id="A0A917VDX1"/>
<reference evidence="1" key="1">
    <citation type="journal article" date="2014" name="Int. J. Syst. Evol. Microbiol.">
        <title>Complete genome sequence of Corynebacterium casei LMG S-19264T (=DSM 44701T), isolated from a smear-ripened cheese.</title>
        <authorList>
            <consortium name="US DOE Joint Genome Institute (JGI-PGF)"/>
            <person name="Walter F."/>
            <person name="Albersmeier A."/>
            <person name="Kalinowski J."/>
            <person name="Ruckert C."/>
        </authorList>
    </citation>
    <scope>NUCLEOTIDE SEQUENCE</scope>
    <source>
        <strain evidence="1">CGMCC 4.7278</strain>
    </source>
</reference>
<protein>
    <submittedName>
        <fullName evidence="1">Uncharacterized protein</fullName>
    </submittedName>
</protein>
<gene>
    <name evidence="1" type="ORF">GCM10011591_41710</name>
</gene>
<accession>A0A917VDX1</accession>
<organism evidence="1 2">
    <name type="scientific">Nocardia camponoti</name>
    <dbReference type="NCBI Taxonomy" id="1616106"/>
    <lineage>
        <taxon>Bacteria</taxon>
        <taxon>Bacillati</taxon>
        <taxon>Actinomycetota</taxon>
        <taxon>Actinomycetes</taxon>
        <taxon>Mycobacteriales</taxon>
        <taxon>Nocardiaceae</taxon>
        <taxon>Nocardia</taxon>
    </lineage>
</organism>
<dbReference type="InterPro" id="IPR046196">
    <property type="entry name" value="DUF6228"/>
</dbReference>
<comment type="caution">
    <text evidence="1">The sequence shown here is derived from an EMBL/GenBank/DDBJ whole genome shotgun (WGS) entry which is preliminary data.</text>
</comment>
<name>A0A917VDX1_9NOCA</name>
<reference evidence="1" key="2">
    <citation type="submission" date="2020-09" db="EMBL/GenBank/DDBJ databases">
        <authorList>
            <person name="Sun Q."/>
            <person name="Zhou Y."/>
        </authorList>
    </citation>
    <scope>NUCLEOTIDE SEQUENCE</scope>
    <source>
        <strain evidence="1">CGMCC 4.7278</strain>
    </source>
</reference>
<dbReference type="Pfam" id="PF19739">
    <property type="entry name" value="DUF6228"/>
    <property type="match status" value="1"/>
</dbReference>
<dbReference type="EMBL" id="BMMW01000004">
    <property type="protein sequence ID" value="GGK65107.1"/>
    <property type="molecule type" value="Genomic_DNA"/>
</dbReference>
<dbReference type="Proteomes" id="UP000612956">
    <property type="component" value="Unassembled WGS sequence"/>
</dbReference>
<evidence type="ECO:0000313" key="2">
    <source>
        <dbReference type="Proteomes" id="UP000612956"/>
    </source>
</evidence>
<sequence>MTTERSSDRATAQTRTRDYRLPVANETPDDAALAFRCANNPSAQVRFDSRIFTSIEYFGTDEVHVDVALTGDGLNATCGALLFSPWERAEICDYFDRLVADFAGWSGQRDWGNSNLRVTATFTPGGHVRLDWTVIATLTRPTWQARLSTWVEAGEKMSHMAADIRSFLSPTPHL</sequence>
<proteinExistence type="predicted"/>
<keyword evidence="2" id="KW-1185">Reference proteome</keyword>
<evidence type="ECO:0000313" key="1">
    <source>
        <dbReference type="EMBL" id="GGK65107.1"/>
    </source>
</evidence>